<sequence>DASVMPDIVSGNLNAPTQMIGERAADYILGKLQLPAEQARFHFLES</sequence>
<accession>A0A382QYW0</accession>
<dbReference type="EMBL" id="UINC01117912">
    <property type="protein sequence ID" value="SVC90669.1"/>
    <property type="molecule type" value="Genomic_DNA"/>
</dbReference>
<dbReference type="InterPro" id="IPR036188">
    <property type="entry name" value="FAD/NAD-bd_sf"/>
</dbReference>
<organism evidence="1">
    <name type="scientific">marine metagenome</name>
    <dbReference type="NCBI Taxonomy" id="408172"/>
    <lineage>
        <taxon>unclassified sequences</taxon>
        <taxon>metagenomes</taxon>
        <taxon>ecological metagenomes</taxon>
    </lineage>
</organism>
<dbReference type="AlphaFoldDB" id="A0A382QYW0"/>
<evidence type="ECO:0000313" key="1">
    <source>
        <dbReference type="EMBL" id="SVC90669.1"/>
    </source>
</evidence>
<name>A0A382QYW0_9ZZZZ</name>
<dbReference type="SUPFAM" id="SSF51905">
    <property type="entry name" value="FAD/NAD(P)-binding domain"/>
    <property type="match status" value="1"/>
</dbReference>
<protein>
    <recommendedName>
        <fullName evidence="2">Glucose-methanol-choline oxidoreductase C-terminal domain-containing protein</fullName>
    </recommendedName>
</protein>
<dbReference type="Gene3D" id="3.50.50.60">
    <property type="entry name" value="FAD/NAD(P)-binding domain"/>
    <property type="match status" value="1"/>
</dbReference>
<evidence type="ECO:0008006" key="2">
    <source>
        <dbReference type="Google" id="ProtNLM"/>
    </source>
</evidence>
<reference evidence="1" key="1">
    <citation type="submission" date="2018-05" db="EMBL/GenBank/DDBJ databases">
        <authorList>
            <person name="Lanie J.A."/>
            <person name="Ng W.-L."/>
            <person name="Kazmierczak K.M."/>
            <person name="Andrzejewski T.M."/>
            <person name="Davidsen T.M."/>
            <person name="Wayne K.J."/>
            <person name="Tettelin H."/>
            <person name="Glass J.I."/>
            <person name="Rusch D."/>
            <person name="Podicherti R."/>
            <person name="Tsui H.-C.T."/>
            <person name="Winkler M.E."/>
        </authorList>
    </citation>
    <scope>NUCLEOTIDE SEQUENCE</scope>
</reference>
<gene>
    <name evidence="1" type="ORF">METZ01_LOCUS343523</name>
</gene>
<feature type="non-terminal residue" evidence="1">
    <location>
        <position position="1"/>
    </location>
</feature>
<proteinExistence type="predicted"/>